<evidence type="ECO:0000256" key="2">
    <source>
        <dbReference type="SAM" id="SignalP"/>
    </source>
</evidence>
<evidence type="ECO:0000313" key="4">
    <source>
        <dbReference type="Proteomes" id="UP000004810"/>
    </source>
</evidence>
<dbReference type="AlphaFoldDB" id="J9EZ58"/>
<evidence type="ECO:0008006" key="5">
    <source>
        <dbReference type="Google" id="ProtNLM"/>
    </source>
</evidence>
<sequence>MVALLSLLLLLLLLLHALSSRHQRYWLGKVIDWLARVIICPCARLLARLPGTPERASSKSSIPLNNFNISSSSIVNLKFSKLNNLFIVFCHSSMQYLYYFVIFY</sequence>
<dbReference type="EMBL" id="ADBV01002846">
    <property type="protein sequence ID" value="EJW82482.1"/>
    <property type="molecule type" value="Genomic_DNA"/>
</dbReference>
<organism evidence="3 4">
    <name type="scientific">Wuchereria bancrofti</name>
    <dbReference type="NCBI Taxonomy" id="6293"/>
    <lineage>
        <taxon>Eukaryota</taxon>
        <taxon>Metazoa</taxon>
        <taxon>Ecdysozoa</taxon>
        <taxon>Nematoda</taxon>
        <taxon>Chromadorea</taxon>
        <taxon>Rhabditida</taxon>
        <taxon>Spirurina</taxon>
        <taxon>Spiruromorpha</taxon>
        <taxon>Filarioidea</taxon>
        <taxon>Onchocercidae</taxon>
        <taxon>Wuchereria</taxon>
    </lineage>
</organism>
<protein>
    <recommendedName>
        <fullName evidence="5">Secreted protein</fullName>
    </recommendedName>
</protein>
<feature type="transmembrane region" description="Helical" evidence="1">
    <location>
        <begin position="82"/>
        <end position="102"/>
    </location>
</feature>
<accession>J9EZ58</accession>
<keyword evidence="1" id="KW-0812">Transmembrane</keyword>
<proteinExistence type="predicted"/>
<keyword evidence="2" id="KW-0732">Signal</keyword>
<keyword evidence="1" id="KW-1133">Transmembrane helix</keyword>
<reference evidence="4" key="1">
    <citation type="submission" date="2012-08" db="EMBL/GenBank/DDBJ databases">
        <title>The Genome Sequence of Wuchereria bancrofti.</title>
        <authorList>
            <person name="Nutman T.B."/>
            <person name="Fink D.L."/>
            <person name="Russ C."/>
            <person name="Young S."/>
            <person name="Zeng Q."/>
            <person name="Koehrsen M."/>
            <person name="Alvarado L."/>
            <person name="Berlin A."/>
            <person name="Chapman S.B."/>
            <person name="Chen Z."/>
            <person name="Freedman E."/>
            <person name="Gellesch M."/>
            <person name="Goldberg J."/>
            <person name="Griggs A."/>
            <person name="Gujja S."/>
            <person name="Heilman E.R."/>
            <person name="Heiman D."/>
            <person name="Hepburn T."/>
            <person name="Howarth C."/>
            <person name="Jen D."/>
            <person name="Larson L."/>
            <person name="Lewis B."/>
            <person name="Mehta T."/>
            <person name="Park D."/>
            <person name="Pearson M."/>
            <person name="Roberts A."/>
            <person name="Saif S."/>
            <person name="Shea T."/>
            <person name="Shenoy N."/>
            <person name="Sisk P."/>
            <person name="Stolte C."/>
            <person name="Sykes S."/>
            <person name="Walk T."/>
            <person name="White J."/>
            <person name="Yandava C."/>
            <person name="Haas B."/>
            <person name="Henn M.R."/>
            <person name="Nusbaum C."/>
            <person name="Birren B."/>
        </authorList>
    </citation>
    <scope>NUCLEOTIDE SEQUENCE [LARGE SCALE GENOMIC DNA]</scope>
    <source>
        <strain evidence="4">NA</strain>
    </source>
</reference>
<evidence type="ECO:0000313" key="3">
    <source>
        <dbReference type="EMBL" id="EJW82482.1"/>
    </source>
</evidence>
<comment type="caution">
    <text evidence="3">The sequence shown here is derived from an EMBL/GenBank/DDBJ whole genome shotgun (WGS) entry which is preliminary data.</text>
</comment>
<feature type="signal peptide" evidence="2">
    <location>
        <begin position="1"/>
        <end position="19"/>
    </location>
</feature>
<keyword evidence="1" id="KW-0472">Membrane</keyword>
<feature type="chain" id="PRO_5003822769" description="Secreted protein" evidence="2">
    <location>
        <begin position="20"/>
        <end position="104"/>
    </location>
</feature>
<gene>
    <name evidence="3" type="ORF">WUBG_06608</name>
</gene>
<evidence type="ECO:0000256" key="1">
    <source>
        <dbReference type="SAM" id="Phobius"/>
    </source>
</evidence>
<dbReference type="Proteomes" id="UP000004810">
    <property type="component" value="Unassembled WGS sequence"/>
</dbReference>
<name>J9EZ58_WUCBA</name>